<evidence type="ECO:0000313" key="2">
    <source>
        <dbReference type="EMBL" id="KAK8045521.1"/>
    </source>
</evidence>
<name>A0ABR1TFV5_9PEZI</name>
<evidence type="ECO:0000256" key="1">
    <source>
        <dbReference type="SAM" id="MobiDB-lite"/>
    </source>
</evidence>
<proteinExistence type="predicted"/>
<feature type="compositionally biased region" description="Low complexity" evidence="1">
    <location>
        <begin position="154"/>
        <end position="180"/>
    </location>
</feature>
<feature type="compositionally biased region" description="Basic and acidic residues" evidence="1">
    <location>
        <begin position="187"/>
        <end position="212"/>
    </location>
</feature>
<keyword evidence="3" id="KW-1185">Reference proteome</keyword>
<dbReference type="Proteomes" id="UP001444661">
    <property type="component" value="Unassembled WGS sequence"/>
</dbReference>
<feature type="compositionally biased region" description="Polar residues" evidence="1">
    <location>
        <begin position="33"/>
        <end position="70"/>
    </location>
</feature>
<accession>A0ABR1TFV5</accession>
<feature type="region of interest" description="Disordered" evidence="1">
    <location>
        <begin position="139"/>
        <end position="229"/>
    </location>
</feature>
<comment type="caution">
    <text evidence="2">The sequence shown here is derived from an EMBL/GenBank/DDBJ whole genome shotgun (WGS) entry which is preliminary data.</text>
</comment>
<sequence>MREQQASRRAAYPPLTVRRIAPPPGLFQPPSGTPYNARSDANASRRISSDGSMYSQPSGDPRLSTTSAAQQARPRRSELSEEQVIATREPAARILQERRAAEAAFDAQQRQVATPPRSVAAEPPSVAMQRSLQILQWARGDAEHPVNNRPQQYAAPTRPHQQAAAAAATQRQRSPAPATKSETEEEKEAREAREKEERIEAARKRFEKGRGFEDDEEFFAGHRRNSGSA</sequence>
<gene>
    <name evidence="2" type="ORF">PG993_005545</name>
</gene>
<feature type="region of interest" description="Disordered" evidence="1">
    <location>
        <begin position="1"/>
        <end position="127"/>
    </location>
</feature>
<reference evidence="2 3" key="1">
    <citation type="submission" date="2023-01" db="EMBL/GenBank/DDBJ databases">
        <title>Analysis of 21 Apiospora genomes using comparative genomics revels a genus with tremendous synthesis potential of carbohydrate active enzymes and secondary metabolites.</title>
        <authorList>
            <person name="Sorensen T."/>
        </authorList>
    </citation>
    <scope>NUCLEOTIDE SEQUENCE [LARGE SCALE GENOMIC DNA]</scope>
    <source>
        <strain evidence="2 3">CBS 33761</strain>
    </source>
</reference>
<evidence type="ECO:0000313" key="3">
    <source>
        <dbReference type="Proteomes" id="UP001444661"/>
    </source>
</evidence>
<protein>
    <submittedName>
        <fullName evidence="2">Uncharacterized protein</fullName>
    </submittedName>
</protein>
<dbReference type="EMBL" id="JAQQWK010000003">
    <property type="protein sequence ID" value="KAK8045521.1"/>
    <property type="molecule type" value="Genomic_DNA"/>
</dbReference>
<organism evidence="2 3">
    <name type="scientific">Apiospora rasikravindrae</name>
    <dbReference type="NCBI Taxonomy" id="990691"/>
    <lineage>
        <taxon>Eukaryota</taxon>
        <taxon>Fungi</taxon>
        <taxon>Dikarya</taxon>
        <taxon>Ascomycota</taxon>
        <taxon>Pezizomycotina</taxon>
        <taxon>Sordariomycetes</taxon>
        <taxon>Xylariomycetidae</taxon>
        <taxon>Amphisphaeriales</taxon>
        <taxon>Apiosporaceae</taxon>
        <taxon>Apiospora</taxon>
    </lineage>
</organism>